<dbReference type="EMBL" id="WHUW01000012">
    <property type="protein sequence ID" value="KAF8440248.1"/>
    <property type="molecule type" value="Genomic_DNA"/>
</dbReference>
<organism evidence="2 3">
    <name type="scientific">Boletus edulis BED1</name>
    <dbReference type="NCBI Taxonomy" id="1328754"/>
    <lineage>
        <taxon>Eukaryota</taxon>
        <taxon>Fungi</taxon>
        <taxon>Dikarya</taxon>
        <taxon>Basidiomycota</taxon>
        <taxon>Agaricomycotina</taxon>
        <taxon>Agaricomycetes</taxon>
        <taxon>Agaricomycetidae</taxon>
        <taxon>Boletales</taxon>
        <taxon>Boletineae</taxon>
        <taxon>Boletaceae</taxon>
        <taxon>Boletoideae</taxon>
        <taxon>Boletus</taxon>
    </lineage>
</organism>
<keyword evidence="3" id="KW-1185">Reference proteome</keyword>
<keyword evidence="1" id="KW-0472">Membrane</keyword>
<protein>
    <recommendedName>
        <fullName evidence="4">UvrD-like helicase C-terminal domain-containing protein</fullName>
    </recommendedName>
</protein>
<keyword evidence="1" id="KW-0812">Transmembrane</keyword>
<dbReference type="SUPFAM" id="SSF52540">
    <property type="entry name" value="P-loop containing nucleoside triphosphate hydrolases"/>
    <property type="match status" value="1"/>
</dbReference>
<dbReference type="InterPro" id="IPR027417">
    <property type="entry name" value="P-loop_NTPase"/>
</dbReference>
<feature type="transmembrane region" description="Helical" evidence="1">
    <location>
        <begin position="17"/>
        <end position="41"/>
    </location>
</feature>
<sequence>ITPAYTITDYKAQGQTFYAVIIDIATPPTGGLNLFNLYVLLSRARSQNRIRILCEFDPKWFQHGHAQDLLEGSEDNRLCTALNGTMKKWWQEVQRSTQ</sequence>
<dbReference type="Proteomes" id="UP001194468">
    <property type="component" value="Unassembled WGS sequence"/>
</dbReference>
<evidence type="ECO:0008006" key="4">
    <source>
        <dbReference type="Google" id="ProtNLM"/>
    </source>
</evidence>
<evidence type="ECO:0000313" key="3">
    <source>
        <dbReference type="Proteomes" id="UP001194468"/>
    </source>
</evidence>
<proteinExistence type="predicted"/>
<dbReference type="CDD" id="cd18809">
    <property type="entry name" value="SF1_C_RecD"/>
    <property type="match status" value="1"/>
</dbReference>
<comment type="caution">
    <text evidence="2">The sequence shown here is derived from an EMBL/GenBank/DDBJ whole genome shotgun (WGS) entry which is preliminary data.</text>
</comment>
<accession>A0AAD4BUT4</accession>
<keyword evidence="1" id="KW-1133">Transmembrane helix</keyword>
<evidence type="ECO:0000256" key="1">
    <source>
        <dbReference type="SAM" id="Phobius"/>
    </source>
</evidence>
<gene>
    <name evidence="2" type="ORF">L210DRAFT_3401020</name>
</gene>
<reference evidence="2" key="2">
    <citation type="journal article" date="2020" name="Nat. Commun.">
        <title>Large-scale genome sequencing of mycorrhizal fungi provides insights into the early evolution of symbiotic traits.</title>
        <authorList>
            <person name="Miyauchi S."/>
            <person name="Kiss E."/>
            <person name="Kuo A."/>
            <person name="Drula E."/>
            <person name="Kohler A."/>
            <person name="Sanchez-Garcia M."/>
            <person name="Morin E."/>
            <person name="Andreopoulos B."/>
            <person name="Barry K.W."/>
            <person name="Bonito G."/>
            <person name="Buee M."/>
            <person name="Carver A."/>
            <person name="Chen C."/>
            <person name="Cichocki N."/>
            <person name="Clum A."/>
            <person name="Culley D."/>
            <person name="Crous P.W."/>
            <person name="Fauchery L."/>
            <person name="Girlanda M."/>
            <person name="Hayes R.D."/>
            <person name="Keri Z."/>
            <person name="LaButti K."/>
            <person name="Lipzen A."/>
            <person name="Lombard V."/>
            <person name="Magnuson J."/>
            <person name="Maillard F."/>
            <person name="Murat C."/>
            <person name="Nolan M."/>
            <person name="Ohm R.A."/>
            <person name="Pangilinan J."/>
            <person name="Pereira M.F."/>
            <person name="Perotto S."/>
            <person name="Peter M."/>
            <person name="Pfister S."/>
            <person name="Riley R."/>
            <person name="Sitrit Y."/>
            <person name="Stielow J.B."/>
            <person name="Szollosi G."/>
            <person name="Zifcakova L."/>
            <person name="Stursova M."/>
            <person name="Spatafora J.W."/>
            <person name="Tedersoo L."/>
            <person name="Vaario L.M."/>
            <person name="Yamada A."/>
            <person name="Yan M."/>
            <person name="Wang P."/>
            <person name="Xu J."/>
            <person name="Bruns T."/>
            <person name="Baldrian P."/>
            <person name="Vilgalys R."/>
            <person name="Dunand C."/>
            <person name="Henrissat B."/>
            <person name="Grigoriev I.V."/>
            <person name="Hibbett D."/>
            <person name="Nagy L.G."/>
            <person name="Martin F.M."/>
        </authorList>
    </citation>
    <scope>NUCLEOTIDE SEQUENCE</scope>
    <source>
        <strain evidence="2">BED1</strain>
    </source>
</reference>
<feature type="non-terminal residue" evidence="2">
    <location>
        <position position="1"/>
    </location>
</feature>
<dbReference type="AlphaFoldDB" id="A0AAD4BUT4"/>
<reference evidence="2" key="1">
    <citation type="submission" date="2019-10" db="EMBL/GenBank/DDBJ databases">
        <authorList>
            <consortium name="DOE Joint Genome Institute"/>
            <person name="Kuo A."/>
            <person name="Miyauchi S."/>
            <person name="Kiss E."/>
            <person name="Drula E."/>
            <person name="Kohler A."/>
            <person name="Sanchez-Garcia M."/>
            <person name="Andreopoulos B."/>
            <person name="Barry K.W."/>
            <person name="Bonito G."/>
            <person name="Buee M."/>
            <person name="Carver A."/>
            <person name="Chen C."/>
            <person name="Cichocki N."/>
            <person name="Clum A."/>
            <person name="Culley D."/>
            <person name="Crous P.W."/>
            <person name="Fauchery L."/>
            <person name="Girlanda M."/>
            <person name="Hayes R."/>
            <person name="Keri Z."/>
            <person name="LaButti K."/>
            <person name="Lipzen A."/>
            <person name="Lombard V."/>
            <person name="Magnuson J."/>
            <person name="Maillard F."/>
            <person name="Morin E."/>
            <person name="Murat C."/>
            <person name="Nolan M."/>
            <person name="Ohm R."/>
            <person name="Pangilinan J."/>
            <person name="Pereira M."/>
            <person name="Perotto S."/>
            <person name="Peter M."/>
            <person name="Riley R."/>
            <person name="Sitrit Y."/>
            <person name="Stielow B."/>
            <person name="Szollosi G."/>
            <person name="Zifcakova L."/>
            <person name="Stursova M."/>
            <person name="Spatafora J.W."/>
            <person name="Tedersoo L."/>
            <person name="Vaario L.-M."/>
            <person name="Yamada A."/>
            <person name="Yan M."/>
            <person name="Wang P."/>
            <person name="Xu J."/>
            <person name="Bruns T."/>
            <person name="Baldrian P."/>
            <person name="Vilgalys R."/>
            <person name="Henrissat B."/>
            <person name="Grigoriev I.V."/>
            <person name="Hibbett D."/>
            <person name="Nagy L.G."/>
            <person name="Martin F.M."/>
        </authorList>
    </citation>
    <scope>NUCLEOTIDE SEQUENCE</scope>
    <source>
        <strain evidence="2">BED1</strain>
    </source>
</reference>
<evidence type="ECO:0000313" key="2">
    <source>
        <dbReference type="EMBL" id="KAF8440248.1"/>
    </source>
</evidence>
<name>A0AAD4BUT4_BOLED</name>